<dbReference type="SUPFAM" id="SSF52172">
    <property type="entry name" value="CheY-like"/>
    <property type="match status" value="1"/>
</dbReference>
<dbReference type="SMART" id="SM00850">
    <property type="entry name" value="LytTR"/>
    <property type="match status" value="1"/>
</dbReference>
<dbReference type="CDD" id="cd17533">
    <property type="entry name" value="REC_LytTR_AgrA-like"/>
    <property type="match status" value="1"/>
</dbReference>
<evidence type="ECO:0000256" key="4">
    <source>
        <dbReference type="ARBA" id="ARBA00037164"/>
    </source>
</evidence>
<feature type="domain" description="Response regulatory" evidence="6">
    <location>
        <begin position="6"/>
        <end position="131"/>
    </location>
</feature>
<dbReference type="Gene3D" id="3.40.50.2300">
    <property type="match status" value="1"/>
</dbReference>
<dbReference type="PANTHER" id="PTHR37299">
    <property type="entry name" value="TRANSCRIPTIONAL REGULATOR-RELATED"/>
    <property type="match status" value="1"/>
</dbReference>
<dbReference type="AlphaFoldDB" id="A0A0R2NU46"/>
<evidence type="ECO:0000256" key="2">
    <source>
        <dbReference type="ARBA" id="ARBA00023012"/>
    </source>
</evidence>
<dbReference type="InterPro" id="IPR046947">
    <property type="entry name" value="LytR-like"/>
</dbReference>
<evidence type="ECO:0000259" key="6">
    <source>
        <dbReference type="PROSITE" id="PS50110"/>
    </source>
</evidence>
<evidence type="ECO:0000256" key="1">
    <source>
        <dbReference type="ARBA" id="ARBA00022490"/>
    </source>
</evidence>
<reference evidence="8 9" key="1">
    <citation type="journal article" date="2015" name="Genome Announc.">
        <title>Expanding the biotechnology potential of lactobacilli through comparative genomics of 213 strains and associated genera.</title>
        <authorList>
            <person name="Sun Z."/>
            <person name="Harris H.M."/>
            <person name="McCann A."/>
            <person name="Guo C."/>
            <person name="Argimon S."/>
            <person name="Zhang W."/>
            <person name="Yang X."/>
            <person name="Jeffery I.B."/>
            <person name="Cooney J.C."/>
            <person name="Kagawa T.F."/>
            <person name="Liu W."/>
            <person name="Song Y."/>
            <person name="Salvetti E."/>
            <person name="Wrobel A."/>
            <person name="Rasinkangas P."/>
            <person name="Parkhill J."/>
            <person name="Rea M.C."/>
            <person name="O'Sullivan O."/>
            <person name="Ritari J."/>
            <person name="Douillard F.P."/>
            <person name="Paul Ross R."/>
            <person name="Yang R."/>
            <person name="Briner A.E."/>
            <person name="Felis G.E."/>
            <person name="de Vos W.M."/>
            <person name="Barrangou R."/>
            <person name="Klaenhammer T.R."/>
            <person name="Caufield P.W."/>
            <person name="Cui Y."/>
            <person name="Zhang H."/>
            <person name="O'Toole P.W."/>
        </authorList>
    </citation>
    <scope>NUCLEOTIDE SEQUENCE [LARGE SCALE GENOMIC DNA]</scope>
    <source>
        <strain evidence="8 9">DSM 21115</strain>
    </source>
</reference>
<keyword evidence="5" id="KW-0597">Phosphoprotein</keyword>
<dbReference type="GO" id="GO:0003677">
    <property type="term" value="F:DNA binding"/>
    <property type="evidence" value="ECO:0007669"/>
    <property type="project" value="InterPro"/>
</dbReference>
<proteinExistence type="predicted"/>
<evidence type="ECO:0000256" key="3">
    <source>
        <dbReference type="ARBA" id="ARBA00023159"/>
    </source>
</evidence>
<gene>
    <name evidence="8" type="ORF">DY78_GL001276</name>
</gene>
<dbReference type="PANTHER" id="PTHR37299:SF3">
    <property type="entry name" value="STAGE 0 SPORULATION PROTEIN A HOMOLOG"/>
    <property type="match status" value="1"/>
</dbReference>
<keyword evidence="1" id="KW-0963">Cytoplasm</keyword>
<accession>A0A0R2NU46</accession>
<sequence>MNNLLKTFVVEDDPEQLATLKQIITNHIMINDFDMGLTLATSRAQDILDYLQTNPAVEGLYFLDIEYTGQALNGLELATKIRELDVNAKIVFVSTHSEMAFLTFERRIEPLDFVVKDLGQDTVKAKVEKDIRVAYERYTKQGVVSKAMFSYSKGGQLFNLPLDQVLFIETGTSRNKLVLHLTERIVQYNGKISDETVAHPELFRVHKSFLVNPQKLVRVDKQNQLGYFENGESVDIAIRKMHDLLALIKKSQLSVELS</sequence>
<dbReference type="Pfam" id="PF04397">
    <property type="entry name" value="LytTR"/>
    <property type="match status" value="1"/>
</dbReference>
<comment type="function">
    <text evidence="4">Required for high-level post-exponential phase expression of a series of secreted proteins.</text>
</comment>
<dbReference type="Proteomes" id="UP000050920">
    <property type="component" value="Unassembled WGS sequence"/>
</dbReference>
<dbReference type="Pfam" id="PF00072">
    <property type="entry name" value="Response_reg"/>
    <property type="match status" value="1"/>
</dbReference>
<dbReference type="InterPro" id="IPR007492">
    <property type="entry name" value="LytTR_DNA-bd_dom"/>
</dbReference>
<dbReference type="InterPro" id="IPR011006">
    <property type="entry name" value="CheY-like_superfamily"/>
</dbReference>
<dbReference type="PROSITE" id="PS50930">
    <property type="entry name" value="HTH_LYTTR"/>
    <property type="match status" value="1"/>
</dbReference>
<evidence type="ECO:0000256" key="5">
    <source>
        <dbReference type="PROSITE-ProRule" id="PRU00169"/>
    </source>
</evidence>
<evidence type="ECO:0000313" key="8">
    <source>
        <dbReference type="EMBL" id="KRO29225.1"/>
    </source>
</evidence>
<dbReference type="EMBL" id="AYGX02000016">
    <property type="protein sequence ID" value="KRO29225.1"/>
    <property type="molecule type" value="Genomic_DNA"/>
</dbReference>
<keyword evidence="2" id="KW-0902">Two-component regulatory system</keyword>
<dbReference type="SMART" id="SM00448">
    <property type="entry name" value="REC"/>
    <property type="match status" value="1"/>
</dbReference>
<dbReference type="PROSITE" id="PS50110">
    <property type="entry name" value="RESPONSE_REGULATORY"/>
    <property type="match status" value="1"/>
</dbReference>
<dbReference type="GO" id="GO:0000156">
    <property type="term" value="F:phosphorelay response regulator activity"/>
    <property type="evidence" value="ECO:0007669"/>
    <property type="project" value="InterPro"/>
</dbReference>
<feature type="domain" description="HTH LytTR-type" evidence="7">
    <location>
        <begin position="149"/>
        <end position="250"/>
    </location>
</feature>
<dbReference type="InterPro" id="IPR001789">
    <property type="entry name" value="Sig_transdc_resp-reg_receiver"/>
</dbReference>
<organism evidence="8 9">
    <name type="scientific">Lactiplantibacillus fabifermentans DSM 21115</name>
    <dbReference type="NCBI Taxonomy" id="1413187"/>
    <lineage>
        <taxon>Bacteria</taxon>
        <taxon>Bacillati</taxon>
        <taxon>Bacillota</taxon>
        <taxon>Bacilli</taxon>
        <taxon>Lactobacillales</taxon>
        <taxon>Lactobacillaceae</taxon>
        <taxon>Lactiplantibacillus</taxon>
    </lineage>
</organism>
<protein>
    <submittedName>
        <fullName evidence="8">Response regulator</fullName>
    </submittedName>
</protein>
<feature type="modified residue" description="4-aspartylphosphate" evidence="5">
    <location>
        <position position="64"/>
    </location>
</feature>
<keyword evidence="3" id="KW-0010">Activator</keyword>
<comment type="caution">
    <text evidence="8">The sequence shown here is derived from an EMBL/GenBank/DDBJ whole genome shotgun (WGS) entry which is preliminary data.</text>
</comment>
<dbReference type="Gene3D" id="2.40.50.1020">
    <property type="entry name" value="LytTr DNA-binding domain"/>
    <property type="match status" value="1"/>
</dbReference>
<name>A0A0R2NU46_9LACO</name>
<evidence type="ECO:0000259" key="7">
    <source>
        <dbReference type="PROSITE" id="PS50930"/>
    </source>
</evidence>
<evidence type="ECO:0000313" key="9">
    <source>
        <dbReference type="Proteomes" id="UP000050920"/>
    </source>
</evidence>
<keyword evidence="9" id="KW-1185">Reference proteome</keyword>